<evidence type="ECO:0000313" key="3">
    <source>
        <dbReference type="Proteomes" id="UP000008392"/>
    </source>
</evidence>
<dbReference type="Proteomes" id="UP000008392">
    <property type="component" value="Chromosome"/>
</dbReference>
<keyword evidence="3" id="KW-1185">Reference proteome</keyword>
<reference evidence="2 3" key="4">
    <citation type="journal article" date="2010" name="Environ. Microbiol.">
        <title>The bacterial genus Collimonas: mycophagy, weathering and other adaptive solutions to life in oligotrophic soil environments.</title>
        <authorList>
            <person name="Leveau J.H."/>
            <person name="Uroz S."/>
            <person name="de Boer W."/>
        </authorList>
    </citation>
    <scope>NUCLEOTIDE SEQUENCE [LARGE SCALE GENOMIC DNA]</scope>
    <source>
        <strain evidence="2 3">Ter331</strain>
    </source>
</reference>
<gene>
    <name evidence="2" type="ordered locus">CFU_1739</name>
</gene>
<dbReference type="HOGENOM" id="CLU_038130_0_0_4"/>
<protein>
    <recommendedName>
        <fullName evidence="4">DUF2863 family protein</fullName>
    </recommendedName>
</protein>
<dbReference type="AlphaFoldDB" id="G0ABK5"/>
<dbReference type="InterPro" id="IPR021292">
    <property type="entry name" value="DUF2863"/>
</dbReference>
<feature type="region of interest" description="Disordered" evidence="1">
    <location>
        <begin position="406"/>
        <end position="426"/>
    </location>
</feature>
<reference evidence="2 3" key="1">
    <citation type="journal article" date="2004" name="Environ. Microbiol.">
        <title>Phylogeny-function analysis of (meta)genomic libraries: screening for expression of ribosomal RNA genes by large-insert library fluorescent in situ hybridization (LIL-FISH).</title>
        <authorList>
            <person name="Leveau J.H."/>
            <person name="Gerards S."/>
            <person name="de Boer W."/>
            <person name="van Veen J.A."/>
        </authorList>
    </citation>
    <scope>NUCLEOTIDE SEQUENCE [LARGE SCALE GENOMIC DNA]</scope>
    <source>
        <strain evidence="2 3">Ter331</strain>
    </source>
</reference>
<reference evidence="3" key="6">
    <citation type="submission" date="2011-05" db="EMBL/GenBank/DDBJ databases">
        <title>Complete sequence of Collimonas fungivorans Ter331.</title>
        <authorList>
            <person name="Leveau J.H."/>
        </authorList>
    </citation>
    <scope>NUCLEOTIDE SEQUENCE [LARGE SCALE GENOMIC DNA]</scope>
    <source>
        <strain evidence="3">Ter331</strain>
    </source>
</reference>
<dbReference type="eggNOG" id="ENOG502Z8BP">
    <property type="taxonomic scope" value="Bacteria"/>
</dbReference>
<reference evidence="2 3" key="5">
    <citation type="journal article" date="2011" name="ISME J.">
        <title>Dual transcriptional profiling of a bacterial/fungal confrontation: Collimonas fungivorans versus Aspergillus niger.</title>
        <authorList>
            <person name="Mela F."/>
            <person name="Fritsche K."/>
            <person name="de Boer W."/>
            <person name="van Veen J.A."/>
            <person name="de Graaff L.H."/>
            <person name="van den Berg M."/>
            <person name="Leveau J.H."/>
        </authorList>
    </citation>
    <scope>NUCLEOTIDE SEQUENCE [LARGE SCALE GENOMIC DNA]</scope>
    <source>
        <strain evidence="2 3">Ter331</strain>
    </source>
</reference>
<evidence type="ECO:0000313" key="2">
    <source>
        <dbReference type="EMBL" id="AEK61571.1"/>
    </source>
</evidence>
<organism evidence="2 3">
    <name type="scientific">Collimonas fungivorans (strain Ter331)</name>
    <dbReference type="NCBI Taxonomy" id="1005048"/>
    <lineage>
        <taxon>Bacteria</taxon>
        <taxon>Pseudomonadati</taxon>
        <taxon>Pseudomonadota</taxon>
        <taxon>Betaproteobacteria</taxon>
        <taxon>Burkholderiales</taxon>
        <taxon>Oxalobacteraceae</taxon>
        <taxon>Collimonas</taxon>
    </lineage>
</organism>
<feature type="region of interest" description="Disordered" evidence="1">
    <location>
        <begin position="1"/>
        <end position="24"/>
    </location>
</feature>
<accession>G0ABK5</accession>
<reference evidence="2 3" key="3">
    <citation type="journal article" date="2008" name="FEMS Microbiol. Ecol.">
        <title>Identification and characterization of genes underlying chitinolysis in Collimonas fungivorans Ter331.</title>
        <authorList>
            <person name="Fritsche K."/>
            <person name="de Boer W."/>
            <person name="Gerards S."/>
            <person name="van den Berg M."/>
            <person name="van Veen J.A."/>
            <person name="Leveau J.H."/>
        </authorList>
    </citation>
    <scope>NUCLEOTIDE SEQUENCE [LARGE SCALE GENOMIC DNA]</scope>
    <source>
        <strain evidence="2 3">Ter331</strain>
    </source>
</reference>
<dbReference type="STRING" id="1005048.CFU_1739"/>
<evidence type="ECO:0000256" key="1">
    <source>
        <dbReference type="SAM" id="MobiDB-lite"/>
    </source>
</evidence>
<sequence>MLSALTLSTMRRPSKKPSRKSSADSHRLAELAQALIQASSRLEERAWEREIEALLNKHFKARHQEPIDGALEQLFPVEPDAYDALMDVVEACSESSTIDYQGQQYDCLLVGIPLLAWTRFSIGSGPIPSDVMLTLGAHLHAHILAPEVMTAMVPSLYAIDQLPRSHSETYALLQQLSHAALTAAPVRSPADQPQTAPFLADTRYLLAALVAPSGMPLFRWQMMHGQPGHIAADKEQALEQWRNQVTPNMTRLLPGCGIQLLLPEAYFAACREADLQIRPASLRAASYYLSHTLDIASKDLHASIGRFSEQPESGRVDEYRIGFSLGQTNEVIYGVVWPLYGPEEANEEIVSRAGDSEAATAEPETPLEQILSLLRECGIDDIQRHAELFAMEFCDDCGTPLYPDREGDLVHPEMPDDTPAGSAHFH</sequence>
<dbReference type="Pfam" id="PF11062">
    <property type="entry name" value="DUF2863"/>
    <property type="match status" value="1"/>
</dbReference>
<name>G0ABK5_COLFT</name>
<dbReference type="EMBL" id="CP002745">
    <property type="protein sequence ID" value="AEK61571.1"/>
    <property type="molecule type" value="Genomic_DNA"/>
</dbReference>
<evidence type="ECO:0008006" key="4">
    <source>
        <dbReference type="Google" id="ProtNLM"/>
    </source>
</evidence>
<proteinExistence type="predicted"/>
<dbReference type="KEGG" id="cfu:CFU_1739"/>
<reference evidence="2 3" key="2">
    <citation type="journal article" date="2006" name="J. Microbiol. Methods">
        <title>Genomic flank-sequencing of plasposon insertion sites for rapid identification of functional genes.</title>
        <authorList>
            <person name="Leveau J.H."/>
            <person name="Gerards S."/>
            <person name="Fritsche K."/>
            <person name="Zondag G."/>
            <person name="van Veen J.A."/>
        </authorList>
    </citation>
    <scope>NUCLEOTIDE SEQUENCE [LARGE SCALE GENOMIC DNA]</scope>
    <source>
        <strain evidence="2 3">Ter331</strain>
    </source>
</reference>